<protein>
    <recommendedName>
        <fullName evidence="4">5-bromo-4-chloroindolyl phosphate hydrolysis protein</fullName>
    </recommendedName>
</protein>
<dbReference type="RefSeq" id="WP_212812701.1">
    <property type="nucleotide sequence ID" value="NZ_AP024329.1"/>
</dbReference>
<organism evidence="2 3">
    <name type="scientific">Erwinia rhapontici</name>
    <name type="common">Pectobacterium rhapontici</name>
    <dbReference type="NCBI Taxonomy" id="55212"/>
    <lineage>
        <taxon>Bacteria</taxon>
        <taxon>Pseudomonadati</taxon>
        <taxon>Pseudomonadota</taxon>
        <taxon>Gammaproteobacteria</taxon>
        <taxon>Enterobacterales</taxon>
        <taxon>Erwiniaceae</taxon>
        <taxon>Erwinia</taxon>
    </lineage>
</organism>
<keyword evidence="1" id="KW-1133">Transmembrane helix</keyword>
<keyword evidence="1" id="KW-0472">Membrane</keyword>
<evidence type="ECO:0000313" key="2">
    <source>
        <dbReference type="EMBL" id="BCQ35059.1"/>
    </source>
</evidence>
<reference evidence="2 3" key="1">
    <citation type="submission" date="2021-01" db="EMBL/GenBank/DDBJ databases">
        <title>Complete genome sequence of Erwinia rhapontici MAFF 311153.</title>
        <authorList>
            <person name="Morohoshi T."/>
            <person name="Someya N."/>
        </authorList>
    </citation>
    <scope>NUCLEOTIDE SEQUENCE [LARGE SCALE GENOMIC DNA]</scope>
    <source>
        <strain evidence="2 3">MAFF 311153</strain>
    </source>
</reference>
<keyword evidence="3" id="KW-1185">Reference proteome</keyword>
<feature type="transmembrane region" description="Helical" evidence="1">
    <location>
        <begin position="5"/>
        <end position="25"/>
    </location>
</feature>
<evidence type="ECO:0000256" key="1">
    <source>
        <dbReference type="SAM" id="Phobius"/>
    </source>
</evidence>
<gene>
    <name evidence="2" type="ORF">ERHA53_24020</name>
</gene>
<evidence type="ECO:0000313" key="3">
    <source>
        <dbReference type="Proteomes" id="UP000677515"/>
    </source>
</evidence>
<evidence type="ECO:0008006" key="4">
    <source>
        <dbReference type="Google" id="ProtNLM"/>
    </source>
</evidence>
<dbReference type="Proteomes" id="UP000677515">
    <property type="component" value="Chromosome"/>
</dbReference>
<sequence length="233" mass="27187">MFKIILVIIIVLVLFPFWILAFFLVKNSVLPTWESGNLSDWMSTICNLVMALSAVYAAFKAKKWFKEKTLLNTLDSAHVFALKFDSLLWEINEEIFNDVLIRADLHFRSKKHRDSQKTAELLATLKLEEEESASTQLSYYAKINNTKIRLERYNILTSEHLNRLFDEIMKARKEYLNEHNDYISDLTKVVLSGDQNPDSISTDKLNMKMNKLAALFENELVKIDINSDYTFKM</sequence>
<name>A0ABM7N0W3_ERWRD</name>
<dbReference type="EMBL" id="AP024329">
    <property type="protein sequence ID" value="BCQ35059.1"/>
    <property type="molecule type" value="Genomic_DNA"/>
</dbReference>
<keyword evidence="1" id="KW-0812">Transmembrane</keyword>
<accession>A0ABM7N0W3</accession>
<proteinExistence type="predicted"/>
<feature type="transmembrane region" description="Helical" evidence="1">
    <location>
        <begin position="41"/>
        <end position="59"/>
    </location>
</feature>